<dbReference type="EMBL" id="KM236245">
    <property type="protein sequence ID" value="AIW03391.1"/>
    <property type="molecule type" value="Genomic_DNA"/>
</dbReference>
<dbReference type="Proteomes" id="UP000030206">
    <property type="component" value="Segment"/>
</dbReference>
<protein>
    <submittedName>
        <fullName evidence="1">Uncharacterized protein</fullName>
    </submittedName>
</protein>
<dbReference type="OrthoDB" id="17517at10239"/>
<evidence type="ECO:0000313" key="1">
    <source>
        <dbReference type="EMBL" id="AIW03169.1"/>
    </source>
</evidence>
<reference evidence="1 3" key="1">
    <citation type="submission" date="2014-07" db="EMBL/GenBank/DDBJ databases">
        <title>Complete Genome of Bacillus megaterium Myophage Mater.</title>
        <authorList>
            <person name="Lancaster J.C."/>
            <person name="Hodde M.K."/>
            <person name="Hernandez A.C."/>
            <person name="Everett G.F.K."/>
        </authorList>
    </citation>
    <scope>NUCLEOTIDE SEQUENCE [LARGE SCALE GENOMIC DNA]</scope>
</reference>
<evidence type="ECO:0000313" key="3">
    <source>
        <dbReference type="Proteomes" id="UP000030206"/>
    </source>
</evidence>
<proteinExistence type="predicted"/>
<name>A0A0A0RNF1_9CAUD</name>
<dbReference type="EMBL" id="KM236245">
    <property type="protein sequence ID" value="AIW03169.1"/>
    <property type="molecule type" value="Genomic_DNA"/>
</dbReference>
<dbReference type="GeneID" id="24606911"/>
<organism evidence="1 3">
    <name type="scientific">Bacillus phage Mater</name>
    <dbReference type="NCBI Taxonomy" id="1540090"/>
    <lineage>
        <taxon>Viruses</taxon>
        <taxon>Duplodnaviria</taxon>
        <taxon>Heunggongvirae</taxon>
        <taxon>Uroviricota</taxon>
        <taxon>Caudoviricetes</taxon>
        <taxon>Herelleviridae</taxon>
        <taxon>Bastillevirinae</taxon>
        <taxon>Matervirus</taxon>
        <taxon>Matervirus mater</taxon>
    </lineage>
</organism>
<dbReference type="KEGG" id="vg:24607139"/>
<keyword evidence="3" id="KW-1185">Reference proteome</keyword>
<accession>A0A0A0RNF1</accession>
<dbReference type="RefSeq" id="YP_009150971.1">
    <property type="nucleotide sequence ID" value="NC_027366.1"/>
</dbReference>
<sequence length="124" mass="14068">MGLRNVCTVCDGDAMLDREVTCSACNNSGWQPVEDNKIVYVNVYLVERCYGGPEEGGWYYNHYECIEVFPVRNIAADTMLSVLEDEHAHKSWGNIYSVLGGEEVHVMIEAEPKQSETKEKPIYE</sequence>
<dbReference type="KEGG" id="vg:24606911"/>
<evidence type="ECO:0000313" key="2">
    <source>
        <dbReference type="EMBL" id="AIW03391.1"/>
    </source>
</evidence>
<dbReference type="RefSeq" id="YP_009151193.1">
    <property type="nucleotide sequence ID" value="NC_027366.1"/>
</dbReference>
<gene>
    <name evidence="1" type="ORF">CPT_Mater12</name>
    <name evidence="2" type="ORF">CPT_Mater234</name>
</gene>
<dbReference type="GeneID" id="24607139"/>